<evidence type="ECO:0000256" key="2">
    <source>
        <dbReference type="ARBA" id="ARBA00022475"/>
    </source>
</evidence>
<evidence type="ECO:0000256" key="3">
    <source>
        <dbReference type="ARBA" id="ARBA00022692"/>
    </source>
</evidence>
<evidence type="ECO:0000256" key="6">
    <source>
        <dbReference type="SAM" id="Phobius"/>
    </source>
</evidence>
<dbReference type="PANTHER" id="PTHR34820:SF4">
    <property type="entry name" value="INNER MEMBRANE PROTEIN YEBZ"/>
    <property type="match status" value="1"/>
</dbReference>
<feature type="transmembrane region" description="Helical" evidence="6">
    <location>
        <begin position="263"/>
        <end position="284"/>
    </location>
</feature>
<dbReference type="RefSeq" id="WP_130288578.1">
    <property type="nucleotide sequence ID" value="NZ_SHKL01000001.1"/>
</dbReference>
<evidence type="ECO:0000313" key="9">
    <source>
        <dbReference type="Proteomes" id="UP000291591"/>
    </source>
</evidence>
<feature type="domain" description="Copper resistance protein D" evidence="7">
    <location>
        <begin position="258"/>
        <end position="350"/>
    </location>
</feature>
<keyword evidence="5 6" id="KW-0472">Membrane</keyword>
<protein>
    <submittedName>
        <fullName evidence="8">Putative copper resistance protein D</fullName>
    </submittedName>
</protein>
<dbReference type="GO" id="GO:0006825">
    <property type="term" value="P:copper ion transport"/>
    <property type="evidence" value="ECO:0007669"/>
    <property type="project" value="InterPro"/>
</dbReference>
<evidence type="ECO:0000256" key="1">
    <source>
        <dbReference type="ARBA" id="ARBA00004651"/>
    </source>
</evidence>
<gene>
    <name evidence="8" type="ORF">EV383_0710</name>
</gene>
<keyword evidence="9" id="KW-1185">Reference proteome</keyword>
<dbReference type="InterPro" id="IPR032694">
    <property type="entry name" value="CopC/D"/>
</dbReference>
<name>A0A4Q7USE1_PSEST</name>
<comment type="subcellular location">
    <subcellularLocation>
        <location evidence="1">Cell membrane</location>
        <topology evidence="1">Multi-pass membrane protein</topology>
    </subcellularLocation>
</comment>
<feature type="transmembrane region" description="Helical" evidence="6">
    <location>
        <begin position="191"/>
        <end position="212"/>
    </location>
</feature>
<keyword evidence="2" id="KW-1003">Cell membrane</keyword>
<feature type="transmembrane region" description="Helical" evidence="6">
    <location>
        <begin position="329"/>
        <end position="350"/>
    </location>
</feature>
<feature type="transmembrane region" description="Helical" evidence="6">
    <location>
        <begin position="21"/>
        <end position="44"/>
    </location>
</feature>
<feature type="transmembrane region" description="Helical" evidence="6">
    <location>
        <begin position="224"/>
        <end position="251"/>
    </location>
</feature>
<feature type="transmembrane region" description="Helical" evidence="6">
    <location>
        <begin position="114"/>
        <end position="138"/>
    </location>
</feature>
<reference evidence="8 9" key="1">
    <citation type="submission" date="2019-02" db="EMBL/GenBank/DDBJ databases">
        <title>Sequencing the genomes of 1000 actinobacteria strains.</title>
        <authorList>
            <person name="Klenk H.-P."/>
        </authorList>
    </citation>
    <scope>NUCLEOTIDE SEQUENCE [LARGE SCALE GENOMIC DNA]</scope>
    <source>
        <strain evidence="8 9">DSM 45779</strain>
    </source>
</reference>
<dbReference type="Proteomes" id="UP000291591">
    <property type="component" value="Unassembled WGS sequence"/>
</dbReference>
<proteinExistence type="predicted"/>
<feature type="transmembrane region" description="Helical" evidence="6">
    <location>
        <begin position="50"/>
        <end position="77"/>
    </location>
</feature>
<dbReference type="EMBL" id="SHKL01000001">
    <property type="protein sequence ID" value="RZT83884.1"/>
    <property type="molecule type" value="Genomic_DNA"/>
</dbReference>
<evidence type="ECO:0000256" key="4">
    <source>
        <dbReference type="ARBA" id="ARBA00022989"/>
    </source>
</evidence>
<keyword evidence="3 6" id="KW-0812">Transmembrane</keyword>
<organism evidence="8 9">
    <name type="scientific">Pseudonocardia sediminis</name>
    <dbReference type="NCBI Taxonomy" id="1397368"/>
    <lineage>
        <taxon>Bacteria</taxon>
        <taxon>Bacillati</taxon>
        <taxon>Actinomycetota</taxon>
        <taxon>Actinomycetes</taxon>
        <taxon>Pseudonocardiales</taxon>
        <taxon>Pseudonocardiaceae</taxon>
        <taxon>Pseudonocardia</taxon>
    </lineage>
</organism>
<evidence type="ECO:0000313" key="8">
    <source>
        <dbReference type="EMBL" id="RZT83884.1"/>
    </source>
</evidence>
<dbReference type="GO" id="GO:0005886">
    <property type="term" value="C:plasma membrane"/>
    <property type="evidence" value="ECO:0007669"/>
    <property type="project" value="UniProtKB-SubCell"/>
</dbReference>
<comment type="caution">
    <text evidence="8">The sequence shown here is derived from an EMBL/GenBank/DDBJ whole genome shotgun (WGS) entry which is preliminary data.</text>
</comment>
<keyword evidence="4 6" id="KW-1133">Transmembrane helix</keyword>
<feature type="transmembrane region" description="Helical" evidence="6">
    <location>
        <begin position="158"/>
        <end position="179"/>
    </location>
</feature>
<dbReference type="Pfam" id="PF05425">
    <property type="entry name" value="CopD"/>
    <property type="match status" value="1"/>
</dbReference>
<dbReference type="PANTHER" id="PTHR34820">
    <property type="entry name" value="INNER MEMBRANE PROTEIN YEBZ"/>
    <property type="match status" value="1"/>
</dbReference>
<dbReference type="InterPro" id="IPR008457">
    <property type="entry name" value="Cu-R_CopD_dom"/>
</dbReference>
<evidence type="ECO:0000256" key="5">
    <source>
        <dbReference type="ARBA" id="ARBA00023136"/>
    </source>
</evidence>
<sequence length="354" mass="33737">MSSGAVGRTADRPADRPADTAVAAGWVAVALGAGVVAAGLTGGLSSGASAAIGAAVTRVGMDVAGVLCVGAALLGLLMPRRLAGGNSGPPGGDTGPGGASPGLAGRLGPISDRVLLVAAGVWLGLSGLDLVSRAALIAGRPIGETGTDDLTAFLFGPAAGTGLLVTAVAAAAVLVGAAARTGAPERPIPPPAVLLVVALAGLVGPAATGHAAAAPASAPGGVALATAAVSLHVVAAALWVGGLGAMLLVAGRTELLDAALPRWSRLAGWCLGVVAVSGVVSATTRIGSWAELVTTAYGALVLVKVACLVLAGLLGGAARARLRAGRTPVLRWAGMEILVMAVAVGVAATLTQTA</sequence>
<accession>A0A4Q7USE1</accession>
<evidence type="ECO:0000259" key="7">
    <source>
        <dbReference type="Pfam" id="PF05425"/>
    </source>
</evidence>
<dbReference type="AlphaFoldDB" id="A0A4Q7USE1"/>
<feature type="transmembrane region" description="Helical" evidence="6">
    <location>
        <begin position="296"/>
        <end position="317"/>
    </location>
</feature>